<feature type="domain" description="Protein kinase" evidence="4">
    <location>
        <begin position="453"/>
        <end position="745"/>
    </location>
</feature>
<dbReference type="SUPFAM" id="SSF56112">
    <property type="entry name" value="Protein kinase-like (PK-like)"/>
    <property type="match status" value="2"/>
</dbReference>
<dbReference type="PROSITE" id="PS50011">
    <property type="entry name" value="PROTEIN_KINASE_DOM"/>
    <property type="match status" value="2"/>
</dbReference>
<dbReference type="CDD" id="cd12087">
    <property type="entry name" value="TM_EGFR-like"/>
    <property type="match status" value="1"/>
</dbReference>
<dbReference type="InterPro" id="IPR000719">
    <property type="entry name" value="Prot_kinase_dom"/>
</dbReference>
<proteinExistence type="predicted"/>
<dbReference type="PROSITE" id="PS00108">
    <property type="entry name" value="PROTEIN_KINASE_ST"/>
    <property type="match status" value="2"/>
</dbReference>
<dbReference type="InterPro" id="IPR051681">
    <property type="entry name" value="Ser/Thr_Kinases-Pseudokinases"/>
</dbReference>
<dbReference type="Gene3D" id="3.80.10.10">
    <property type="entry name" value="Ribonuclease Inhibitor"/>
    <property type="match status" value="1"/>
</dbReference>
<dbReference type="GO" id="GO:0004674">
    <property type="term" value="F:protein serine/threonine kinase activity"/>
    <property type="evidence" value="ECO:0007669"/>
    <property type="project" value="TreeGrafter"/>
</dbReference>
<dbReference type="SUPFAM" id="SSF52058">
    <property type="entry name" value="L domain-like"/>
    <property type="match status" value="1"/>
</dbReference>
<organism evidence="5 6">
    <name type="scientific">Phytophthora nicotianae (strain INRA-310)</name>
    <name type="common">Phytophthora parasitica</name>
    <dbReference type="NCBI Taxonomy" id="761204"/>
    <lineage>
        <taxon>Eukaryota</taxon>
        <taxon>Sar</taxon>
        <taxon>Stramenopiles</taxon>
        <taxon>Oomycota</taxon>
        <taxon>Peronosporomycetes</taxon>
        <taxon>Peronosporales</taxon>
        <taxon>Peronosporaceae</taxon>
        <taxon>Phytophthora</taxon>
    </lineage>
</organism>
<protein>
    <submittedName>
        <fullName evidence="5">TKL protein kinase</fullName>
    </submittedName>
</protein>
<reference evidence="6" key="1">
    <citation type="submission" date="2011-12" db="EMBL/GenBank/DDBJ databases">
        <authorList>
            <consortium name="The Broad Institute Genome Sequencing Platform"/>
            <person name="Russ C."/>
            <person name="Tyler B."/>
            <person name="Panabieres F."/>
            <person name="Shan W."/>
            <person name="Tripathy S."/>
            <person name="Grunwald N."/>
            <person name="Machado M."/>
            <person name="Young S.K."/>
            <person name="Zeng Q."/>
            <person name="Gargeya S."/>
            <person name="Fitzgerald M."/>
            <person name="Haas B."/>
            <person name="Abouelleil A."/>
            <person name="Alvarado L."/>
            <person name="Arachchi H.M."/>
            <person name="Berlin A."/>
            <person name="Chapman S.B."/>
            <person name="Gearin G."/>
            <person name="Goldberg J."/>
            <person name="Griggs A."/>
            <person name="Gujja S."/>
            <person name="Hansen M."/>
            <person name="Heiman D."/>
            <person name="Howarth C."/>
            <person name="Larimer J."/>
            <person name="Lui A."/>
            <person name="MacDonald P.J.P."/>
            <person name="McCowen C."/>
            <person name="Montmayeur A."/>
            <person name="Murphy C."/>
            <person name="Neiman D."/>
            <person name="Pearson M."/>
            <person name="Priest M."/>
            <person name="Roberts A."/>
            <person name="Saif S."/>
            <person name="Shea T."/>
            <person name="Sisk P."/>
            <person name="Stolte C."/>
            <person name="Sykes S."/>
            <person name="Wortman J."/>
            <person name="Nusbaum C."/>
            <person name="Birren B."/>
        </authorList>
    </citation>
    <scope>NUCLEOTIDE SEQUENCE [LARGE SCALE GENOMIC DNA]</scope>
    <source>
        <strain evidence="6">INRA-310</strain>
    </source>
</reference>
<gene>
    <name evidence="5" type="ORF">PPTG_01987</name>
</gene>
<feature type="transmembrane region" description="Helical" evidence="2">
    <location>
        <begin position="323"/>
        <end position="348"/>
    </location>
</feature>
<keyword evidence="3" id="KW-0732">Signal</keyword>
<accession>W2RBK3</accession>
<dbReference type="Proteomes" id="UP000018817">
    <property type="component" value="Unassembled WGS sequence"/>
</dbReference>
<dbReference type="RefSeq" id="XP_008893629.1">
    <property type="nucleotide sequence ID" value="XM_008895381.1"/>
</dbReference>
<feature type="transmembrane region" description="Helical" evidence="2">
    <location>
        <begin position="842"/>
        <end position="863"/>
    </location>
</feature>
<feature type="region of interest" description="Disordered" evidence="1">
    <location>
        <begin position="874"/>
        <end position="908"/>
    </location>
</feature>
<dbReference type="PANTHER" id="PTHR44329">
    <property type="entry name" value="SERINE/THREONINE-PROTEIN KINASE TNNI3K-RELATED"/>
    <property type="match status" value="1"/>
</dbReference>
<feature type="compositionally biased region" description="Low complexity" evidence="1">
    <location>
        <begin position="786"/>
        <end position="821"/>
    </location>
</feature>
<dbReference type="Pfam" id="PF07714">
    <property type="entry name" value="PK_Tyr_Ser-Thr"/>
    <property type="match status" value="1"/>
</dbReference>
<dbReference type="InterPro" id="IPR032675">
    <property type="entry name" value="LRR_dom_sf"/>
</dbReference>
<feature type="chain" id="PRO_5004823440" evidence="3">
    <location>
        <begin position="27"/>
        <end position="1215"/>
    </location>
</feature>
<evidence type="ECO:0000256" key="3">
    <source>
        <dbReference type="SAM" id="SignalP"/>
    </source>
</evidence>
<dbReference type="AlphaFoldDB" id="W2RBK3"/>
<dbReference type="Gene3D" id="1.10.510.10">
    <property type="entry name" value="Transferase(Phosphotransferase) domain 1"/>
    <property type="match status" value="2"/>
</dbReference>
<dbReference type="STRING" id="761204.W2RBK3"/>
<dbReference type="GO" id="GO:0005524">
    <property type="term" value="F:ATP binding"/>
    <property type="evidence" value="ECO:0007669"/>
    <property type="project" value="InterPro"/>
</dbReference>
<dbReference type="InterPro" id="IPR011009">
    <property type="entry name" value="Kinase-like_dom_sf"/>
</dbReference>
<dbReference type="InterPro" id="IPR008271">
    <property type="entry name" value="Ser/Thr_kinase_AS"/>
</dbReference>
<dbReference type="Gene3D" id="3.30.200.20">
    <property type="entry name" value="Phosphorylase Kinase, domain 1"/>
    <property type="match status" value="1"/>
</dbReference>
<feature type="region of interest" description="Disordered" evidence="1">
    <location>
        <begin position="293"/>
        <end position="314"/>
    </location>
</feature>
<dbReference type="Pfam" id="PF00069">
    <property type="entry name" value="Pkinase"/>
    <property type="match status" value="1"/>
</dbReference>
<dbReference type="VEuPathDB" id="FungiDB:PPTG_01987"/>
<keyword evidence="2" id="KW-0472">Membrane</keyword>
<feature type="region of interest" description="Disordered" evidence="1">
    <location>
        <begin position="786"/>
        <end position="830"/>
    </location>
</feature>
<evidence type="ECO:0000259" key="4">
    <source>
        <dbReference type="PROSITE" id="PS50011"/>
    </source>
</evidence>
<dbReference type="SMART" id="SM00220">
    <property type="entry name" value="S_TKc"/>
    <property type="match status" value="2"/>
</dbReference>
<evidence type="ECO:0000256" key="1">
    <source>
        <dbReference type="SAM" id="MobiDB-lite"/>
    </source>
</evidence>
<evidence type="ECO:0000313" key="6">
    <source>
        <dbReference type="Proteomes" id="UP000018817"/>
    </source>
</evidence>
<dbReference type="InterPro" id="IPR001245">
    <property type="entry name" value="Ser-Thr/Tyr_kinase_cat_dom"/>
</dbReference>
<feature type="signal peptide" evidence="3">
    <location>
        <begin position="1"/>
        <end position="26"/>
    </location>
</feature>
<keyword evidence="5" id="KW-0418">Kinase</keyword>
<evidence type="ECO:0000256" key="2">
    <source>
        <dbReference type="SAM" id="Phobius"/>
    </source>
</evidence>
<feature type="transmembrane region" description="Helical" evidence="2">
    <location>
        <begin position="511"/>
        <end position="532"/>
    </location>
</feature>
<keyword evidence="2" id="KW-1133">Transmembrane helix</keyword>
<keyword evidence="2" id="KW-0812">Transmembrane</keyword>
<dbReference type="OrthoDB" id="4062651at2759"/>
<dbReference type="GeneID" id="20172247"/>
<feature type="domain" description="Protein kinase" evidence="4">
    <location>
        <begin position="930"/>
        <end position="1201"/>
    </location>
</feature>
<feature type="compositionally biased region" description="Polar residues" evidence="1">
    <location>
        <begin position="883"/>
        <end position="904"/>
    </location>
</feature>
<sequence length="1215" mass="131960">MRRPLHRHGLAPLVVLSAVLVSRTIARVFQTDACEKPAPTLATLRRSEDSASNAEVVYQNCTVVKISSTSSNGTTTIDASNLEIAAISSFPAVTTVVLSGNQVTTIYEDTEATVKTLDLSTNGLSALDALSIPSSVTRLVLDNNSIKSLDDGEIPDTVTTLSLKNNGIVVLTSFTFSDTLVVLDTSQNTIHDLSKWQMPTQLQVYSCIDCDIEKLSGVTLPSSGSLTSLDLEGSTVDSFEVANSSMPLLAGLGWFKLTVSSSSCSDSSATQQQVQTVPVCILPDAVYNSKFVISDSNGTPGPPPNGSEPIGASASETTASSGWMLVAMISGAALLLVVIGGAVGYLVFRHRRTNEKFKDYTADRSSGFRSIAEARTTTNPTTHTFFERTLNTGNMAAEEHSDLDDTLVSTKHRGMNSTMASSTSTHVPLPLSLDNDIRTDQEMRGFRLMHEEVVRGKLIAKGGYGAVYKATFRDKTVVTKQLLPERARDPRMLNDFMDEIRTCASLDHPKIVRFIGFTFTSLVDLSAVFEYMPNGDLATLLQKQLKRETRDPSARDSYGWFRSMKSNRGGLKCKSLVALDIAEALVYLHSFESPMIHRDLKPNNVLMSEKWEAKLTDFGVSKELTEDQTMTAEIGTISWIAPEVLRGERYSEKADVYSFGVIMTELDTCRRPYSEGVPTDSNRGGNIKHTNARIAVECSDCRITEIVGVTFPSKLKTMTLGGTTVTNFVVRESDVDVLKTAQLSLTVSLDEDDCSSVSGTVTTISSSVSACVLDDTSFSSLYPISNDSGSSGTSSSNSTTTSSSSTNGDSTTSSNNTNQASGGSGTNTVVINESSSSSSAGLIGGIVAGVVAVLLIIVGFIVYRRRQNKRRNSNADGFMALPTSKNPSGGLTAGSASQTLSLPPSSDGYLSNDVRNDEDLIPYRLPIEDIVIQEELASGGFGVVHLAHLYGQRVVVKQILPKAMSKDLLRRFMDEIRLYARMDHPKIVHFIGLAWTNLLDLSLVVEYMPRGDLTTLIRQKRLEKDGRRTFSWVGEDSQPRSKIEIALDMAEGLVYLHSFDPTIIHRDIKSRNVLLNHEWEAKLSDFGISREASESTMTGGMGTIAWIAPEVLQGERYSESADIFSLGITLSEMDTCGHPYNSHKSEVDALTDAKIALLVSTNAIKPTIEDDCPPEIRDVILKCVSFNASDRPTAVALHYQLRTIANTYQDMAMMQ</sequence>
<dbReference type="PANTHER" id="PTHR44329:SF214">
    <property type="entry name" value="PROTEIN KINASE DOMAIN-CONTAINING PROTEIN"/>
    <property type="match status" value="1"/>
</dbReference>
<dbReference type="EMBL" id="KI669563">
    <property type="protein sequence ID" value="ETN21915.1"/>
    <property type="molecule type" value="Genomic_DNA"/>
</dbReference>
<name>W2RBK3_PHYN3</name>
<keyword evidence="5" id="KW-0808">Transferase</keyword>
<evidence type="ECO:0000313" key="5">
    <source>
        <dbReference type="EMBL" id="ETN21915.1"/>
    </source>
</evidence>
<dbReference type="OMA" id="RSEENTM"/>
<reference evidence="5 6" key="2">
    <citation type="submission" date="2013-11" db="EMBL/GenBank/DDBJ databases">
        <title>The Genome Sequence of Phytophthora parasitica INRA-310.</title>
        <authorList>
            <consortium name="The Broad Institute Genomics Platform"/>
            <person name="Russ C."/>
            <person name="Tyler B."/>
            <person name="Panabieres F."/>
            <person name="Shan W."/>
            <person name="Tripathy S."/>
            <person name="Grunwald N."/>
            <person name="Machado M."/>
            <person name="Johnson C.S."/>
            <person name="Arredondo F."/>
            <person name="Hong C."/>
            <person name="Coffey M."/>
            <person name="Young S.K."/>
            <person name="Zeng Q."/>
            <person name="Gargeya S."/>
            <person name="Fitzgerald M."/>
            <person name="Abouelleil A."/>
            <person name="Alvarado L."/>
            <person name="Chapman S.B."/>
            <person name="Gainer-Dewar J."/>
            <person name="Goldberg J."/>
            <person name="Griggs A."/>
            <person name="Gujja S."/>
            <person name="Hansen M."/>
            <person name="Howarth C."/>
            <person name="Imamovic A."/>
            <person name="Ireland A."/>
            <person name="Larimer J."/>
            <person name="McCowan C."/>
            <person name="Murphy C."/>
            <person name="Pearson M."/>
            <person name="Poon T.W."/>
            <person name="Priest M."/>
            <person name="Roberts A."/>
            <person name="Saif S."/>
            <person name="Shea T."/>
            <person name="Sykes S."/>
            <person name="Wortman J."/>
            <person name="Nusbaum C."/>
            <person name="Birren B."/>
        </authorList>
    </citation>
    <scope>NUCLEOTIDE SEQUENCE [LARGE SCALE GENOMIC DNA]</scope>
    <source>
        <strain evidence="5 6">INRA-310</strain>
    </source>
</reference>